<keyword evidence="2" id="KW-1185">Reference proteome</keyword>
<evidence type="ECO:0008006" key="3">
    <source>
        <dbReference type="Google" id="ProtNLM"/>
    </source>
</evidence>
<dbReference type="PATRIC" id="fig|1293439.3.peg.735"/>
<accession>A0A0F5QFF6</accession>
<dbReference type="STRING" id="1293439.WH87_05845"/>
<dbReference type="RefSeq" id="WP_046138102.1">
    <property type="nucleotide sequence ID" value="NZ_LANJ01000011.1"/>
</dbReference>
<reference evidence="1 2" key="1">
    <citation type="submission" date="2015-03" db="EMBL/GenBank/DDBJ databases">
        <authorList>
            <person name="Lepp D."/>
            <person name="Hassan Y.I."/>
            <person name="Li X.-Z."/>
            <person name="Zhou T."/>
        </authorList>
    </citation>
    <scope>NUCLEOTIDE SEQUENCE [LARGE SCALE GENOMIC DNA]</scope>
    <source>
        <strain evidence="1 2">E84</strain>
    </source>
</reference>
<sequence>MKQPVATVLASHSKEMQSQLQDLRRTILAVASETDGVGTLEETLKWGQVSYLTTETGSGTTVRIDQDKKSGKAALYVSCKSNLLERYRALYPDSFAYEGDRAVIIGEQHDEAALRHVIAMALTYHLDKKKAR</sequence>
<name>A0A0F5QFF6_9HYPH</name>
<dbReference type="OrthoDB" id="328972at2"/>
<proteinExistence type="predicted"/>
<organism evidence="1 2">
    <name type="scientific">Devosia epidermidihirudinis</name>
    <dbReference type="NCBI Taxonomy" id="1293439"/>
    <lineage>
        <taxon>Bacteria</taxon>
        <taxon>Pseudomonadati</taxon>
        <taxon>Pseudomonadota</taxon>
        <taxon>Alphaproteobacteria</taxon>
        <taxon>Hyphomicrobiales</taxon>
        <taxon>Devosiaceae</taxon>
        <taxon>Devosia</taxon>
    </lineage>
</organism>
<dbReference type="AlphaFoldDB" id="A0A0F5QFF6"/>
<evidence type="ECO:0000313" key="2">
    <source>
        <dbReference type="Proteomes" id="UP000033411"/>
    </source>
</evidence>
<protein>
    <recommendedName>
        <fullName evidence="3">YdhG-like domain-containing protein</fullName>
    </recommendedName>
</protein>
<dbReference type="Proteomes" id="UP000033411">
    <property type="component" value="Unassembled WGS sequence"/>
</dbReference>
<gene>
    <name evidence="1" type="ORF">WH87_05845</name>
</gene>
<comment type="caution">
    <text evidence="1">The sequence shown here is derived from an EMBL/GenBank/DDBJ whole genome shotgun (WGS) entry which is preliminary data.</text>
</comment>
<evidence type="ECO:0000313" key="1">
    <source>
        <dbReference type="EMBL" id="KKC39670.1"/>
    </source>
</evidence>
<dbReference type="EMBL" id="LANJ01000011">
    <property type="protein sequence ID" value="KKC39670.1"/>
    <property type="molecule type" value="Genomic_DNA"/>
</dbReference>